<dbReference type="PROSITE" id="PS50011">
    <property type="entry name" value="PROTEIN_KINASE_DOM"/>
    <property type="match status" value="1"/>
</dbReference>
<dbReference type="PANTHER" id="PTHR24056">
    <property type="entry name" value="CELL DIVISION PROTEIN KINASE"/>
    <property type="match status" value="1"/>
</dbReference>
<dbReference type="GO" id="GO:0005634">
    <property type="term" value="C:nucleus"/>
    <property type="evidence" value="ECO:0007669"/>
    <property type="project" value="TreeGrafter"/>
</dbReference>
<evidence type="ECO:0000256" key="1">
    <source>
        <dbReference type="ARBA" id="ARBA00006485"/>
    </source>
</evidence>
<dbReference type="InParanoid" id="B4KRG1"/>
<keyword evidence="5 10" id="KW-0547">Nucleotide-binding</keyword>
<dbReference type="PROSITE" id="PS00107">
    <property type="entry name" value="PROTEIN_KINASE_ATP"/>
    <property type="match status" value="1"/>
</dbReference>
<dbReference type="FunFam" id="1.10.510.10:FF:000831">
    <property type="entry name" value="cyclin-dependent kinase 4"/>
    <property type="match status" value="1"/>
</dbReference>
<dbReference type="GO" id="GO:0005737">
    <property type="term" value="C:cytoplasm"/>
    <property type="evidence" value="ECO:0007669"/>
    <property type="project" value="TreeGrafter"/>
</dbReference>
<dbReference type="InterPro" id="IPR050108">
    <property type="entry name" value="CDK"/>
</dbReference>
<feature type="binding site" evidence="10">
    <location>
        <position position="102"/>
    </location>
    <ligand>
        <name>ATP</name>
        <dbReference type="ChEBI" id="CHEBI:30616"/>
    </ligand>
</feature>
<dbReference type="SMR" id="B4KRG1"/>
<keyword evidence="6" id="KW-0418">Kinase</keyword>
<dbReference type="Gene3D" id="3.30.200.20">
    <property type="entry name" value="Phosphorylase Kinase, domain 1"/>
    <property type="match status" value="1"/>
</dbReference>
<dbReference type="GO" id="GO:1904263">
    <property type="term" value="P:positive regulation of TORC1 signaling"/>
    <property type="evidence" value="ECO:0007669"/>
    <property type="project" value="EnsemblMetazoa"/>
</dbReference>
<protein>
    <recommendedName>
        <fullName evidence="2">cyclin-dependent kinase</fullName>
        <ecNumber evidence="2">2.7.11.22</ecNumber>
    </recommendedName>
</protein>
<dbReference type="PANTHER" id="PTHR24056:SF472">
    <property type="entry name" value="CYCLIN-DEPENDENT KINASE 4, ISOFORM A"/>
    <property type="match status" value="1"/>
</dbReference>
<evidence type="ECO:0000256" key="7">
    <source>
        <dbReference type="ARBA" id="ARBA00022840"/>
    </source>
</evidence>
<dbReference type="SMART" id="SM00220">
    <property type="entry name" value="S_TKc"/>
    <property type="match status" value="1"/>
</dbReference>
<dbReference type="SUPFAM" id="SSF56112">
    <property type="entry name" value="Protein kinase-like (PK-like)"/>
    <property type="match status" value="1"/>
</dbReference>
<dbReference type="GO" id="GO:0007424">
    <property type="term" value="P:open tracheal system development"/>
    <property type="evidence" value="ECO:0007669"/>
    <property type="project" value="EnsemblMetazoa"/>
</dbReference>
<dbReference type="GO" id="GO:0010389">
    <property type="term" value="P:regulation of G2/M transition of mitotic cell cycle"/>
    <property type="evidence" value="ECO:0007669"/>
    <property type="project" value="TreeGrafter"/>
</dbReference>
<dbReference type="InterPro" id="IPR017441">
    <property type="entry name" value="Protein_kinase_ATP_BS"/>
</dbReference>
<dbReference type="InterPro" id="IPR000719">
    <property type="entry name" value="Prot_kinase_dom"/>
</dbReference>
<dbReference type="AlphaFoldDB" id="B4KRG1"/>
<dbReference type="EC" id="2.7.11.22" evidence="2"/>
<dbReference type="eggNOG" id="KOG0594">
    <property type="taxonomic scope" value="Eukaryota"/>
</dbReference>
<evidence type="ECO:0000256" key="9">
    <source>
        <dbReference type="ARBA" id="ARBA00048367"/>
    </source>
</evidence>
<dbReference type="GO" id="GO:0004693">
    <property type="term" value="F:cyclin-dependent protein serine/threonine kinase activity"/>
    <property type="evidence" value="ECO:0007669"/>
    <property type="project" value="UniProtKB-EC"/>
</dbReference>
<evidence type="ECO:0000256" key="8">
    <source>
        <dbReference type="ARBA" id="ARBA00047811"/>
    </source>
</evidence>
<sequence length="363" mass="41495">MILTTVYCNRFTISSFTTRMLLLCSTFYGKGIAFYSQIRLRQYKSQMASVSQSKRQKMSEPQCEEDSVPLNYKELDIIGTGAYGTVYRARDNLTGKFVAIKKVRITLTENGVSASTLREISLLKQLNTYDHANIVKLFEVCQFLERDGKLLILLIFEHLEQDLSDLIEALPPCGMSSLNVQRLARELLTGVDFLHAHRIIHRDLKPQNLLVSSQGHLKIADFGLAKTYGADMKLTSVVVTLWYRAPEVLLAQGYNSTVDIWSAACIIFEMIKRKPLFPGNSEKDQLDRIFQLTGRPTEQEWPKSISITREHFPDRARKRPSDFCPGLCEFADDLLNQMLAYDLHQRPSALECLNHAYFKKEPL</sequence>
<keyword evidence="4" id="KW-0808">Transferase</keyword>
<dbReference type="InterPro" id="IPR011009">
    <property type="entry name" value="Kinase-like_dom_sf"/>
</dbReference>
<comment type="catalytic activity">
    <reaction evidence="8">
        <text>L-threonyl-[protein] + ATP = O-phospho-L-threonyl-[protein] + ADP + H(+)</text>
        <dbReference type="Rhea" id="RHEA:46608"/>
        <dbReference type="Rhea" id="RHEA-COMP:11060"/>
        <dbReference type="Rhea" id="RHEA-COMP:11605"/>
        <dbReference type="ChEBI" id="CHEBI:15378"/>
        <dbReference type="ChEBI" id="CHEBI:30013"/>
        <dbReference type="ChEBI" id="CHEBI:30616"/>
        <dbReference type="ChEBI" id="CHEBI:61977"/>
        <dbReference type="ChEBI" id="CHEBI:456216"/>
        <dbReference type="EC" id="2.7.11.22"/>
    </reaction>
</comment>
<dbReference type="GO" id="GO:0000082">
    <property type="term" value="P:G1/S transition of mitotic cell cycle"/>
    <property type="evidence" value="ECO:0007669"/>
    <property type="project" value="TreeGrafter"/>
</dbReference>
<accession>B4KRG1</accession>
<evidence type="ECO:0000256" key="2">
    <source>
        <dbReference type="ARBA" id="ARBA00012425"/>
    </source>
</evidence>
<evidence type="ECO:0000259" key="12">
    <source>
        <dbReference type="PROSITE" id="PS50011"/>
    </source>
</evidence>
<evidence type="ECO:0000256" key="5">
    <source>
        <dbReference type="ARBA" id="ARBA00022741"/>
    </source>
</evidence>
<evidence type="ECO:0000256" key="10">
    <source>
        <dbReference type="PROSITE-ProRule" id="PRU10141"/>
    </source>
</evidence>
<dbReference type="PROSITE" id="PS00108">
    <property type="entry name" value="PROTEIN_KINASE_ST"/>
    <property type="match status" value="1"/>
</dbReference>
<dbReference type="Gene3D" id="1.10.510.10">
    <property type="entry name" value="Transferase(Phosphotransferase) domain 1"/>
    <property type="match status" value="1"/>
</dbReference>
<comment type="similarity">
    <text evidence="1">Belongs to the protein kinase superfamily. CMGC Ser/Thr protein kinase family. CDC2/CDKX subfamily.</text>
</comment>
<comment type="catalytic activity">
    <reaction evidence="9">
        <text>L-seryl-[protein] + ATP = O-phospho-L-seryl-[protein] + ADP + H(+)</text>
        <dbReference type="Rhea" id="RHEA:17989"/>
        <dbReference type="Rhea" id="RHEA-COMP:9863"/>
        <dbReference type="Rhea" id="RHEA-COMP:11604"/>
        <dbReference type="ChEBI" id="CHEBI:15378"/>
        <dbReference type="ChEBI" id="CHEBI:29999"/>
        <dbReference type="ChEBI" id="CHEBI:30616"/>
        <dbReference type="ChEBI" id="CHEBI:83421"/>
        <dbReference type="ChEBI" id="CHEBI:456216"/>
        <dbReference type="EC" id="2.7.11.22"/>
    </reaction>
</comment>
<evidence type="ECO:0000313" key="13">
    <source>
        <dbReference type="EMBL" id="EDW09377.2"/>
    </source>
</evidence>
<dbReference type="InterPro" id="IPR008271">
    <property type="entry name" value="Ser/Thr_kinase_AS"/>
</dbReference>
<reference evidence="13 14" key="1">
    <citation type="journal article" date="2007" name="Nature">
        <title>Evolution of genes and genomes on the Drosophila phylogeny.</title>
        <authorList>
            <consortium name="Drosophila 12 Genomes Consortium"/>
            <person name="Clark A.G."/>
            <person name="Eisen M.B."/>
            <person name="Smith D.R."/>
            <person name="Bergman C.M."/>
            <person name="Oliver B."/>
            <person name="Markow T.A."/>
            <person name="Kaufman T.C."/>
            <person name="Kellis M."/>
            <person name="Gelbart W."/>
            <person name="Iyer V.N."/>
            <person name="Pollard D.A."/>
            <person name="Sackton T.B."/>
            <person name="Larracuente A.M."/>
            <person name="Singh N.D."/>
            <person name="Abad J.P."/>
            <person name="Abt D.N."/>
            <person name="Adryan B."/>
            <person name="Aguade M."/>
            <person name="Akashi H."/>
            <person name="Anderson W.W."/>
            <person name="Aquadro C.F."/>
            <person name="Ardell D.H."/>
            <person name="Arguello R."/>
            <person name="Artieri C.G."/>
            <person name="Barbash D.A."/>
            <person name="Barker D."/>
            <person name="Barsanti P."/>
            <person name="Batterham P."/>
            <person name="Batzoglou S."/>
            <person name="Begun D."/>
            <person name="Bhutkar A."/>
            <person name="Blanco E."/>
            <person name="Bosak S.A."/>
            <person name="Bradley R.K."/>
            <person name="Brand A.D."/>
            <person name="Brent M.R."/>
            <person name="Brooks A.N."/>
            <person name="Brown R.H."/>
            <person name="Butlin R.K."/>
            <person name="Caggese C."/>
            <person name="Calvi B.R."/>
            <person name="Bernardo de Carvalho A."/>
            <person name="Caspi A."/>
            <person name="Castrezana S."/>
            <person name="Celniker S.E."/>
            <person name="Chang J.L."/>
            <person name="Chapple C."/>
            <person name="Chatterji S."/>
            <person name="Chinwalla A."/>
            <person name="Civetta A."/>
            <person name="Clifton S.W."/>
            <person name="Comeron J.M."/>
            <person name="Costello J.C."/>
            <person name="Coyne J.A."/>
            <person name="Daub J."/>
            <person name="David R.G."/>
            <person name="Delcher A.L."/>
            <person name="Delehaunty K."/>
            <person name="Do C.B."/>
            <person name="Ebling H."/>
            <person name="Edwards K."/>
            <person name="Eickbush T."/>
            <person name="Evans J.D."/>
            <person name="Filipski A."/>
            <person name="Findeiss S."/>
            <person name="Freyhult E."/>
            <person name="Fulton L."/>
            <person name="Fulton R."/>
            <person name="Garcia A.C."/>
            <person name="Gardiner A."/>
            <person name="Garfield D.A."/>
            <person name="Garvin B.E."/>
            <person name="Gibson G."/>
            <person name="Gilbert D."/>
            <person name="Gnerre S."/>
            <person name="Godfrey J."/>
            <person name="Good R."/>
            <person name="Gotea V."/>
            <person name="Gravely B."/>
            <person name="Greenberg A.J."/>
            <person name="Griffiths-Jones S."/>
            <person name="Gross S."/>
            <person name="Guigo R."/>
            <person name="Gustafson E.A."/>
            <person name="Haerty W."/>
            <person name="Hahn M.W."/>
            <person name="Halligan D.L."/>
            <person name="Halpern A.L."/>
            <person name="Halter G.M."/>
            <person name="Han M.V."/>
            <person name="Heger A."/>
            <person name="Hillier L."/>
            <person name="Hinrichs A.S."/>
            <person name="Holmes I."/>
            <person name="Hoskins R.A."/>
            <person name="Hubisz M.J."/>
            <person name="Hultmark D."/>
            <person name="Huntley M.A."/>
            <person name="Jaffe D.B."/>
            <person name="Jagadeeshan S."/>
            <person name="Jeck W.R."/>
            <person name="Johnson J."/>
            <person name="Jones C.D."/>
            <person name="Jordan W.C."/>
            <person name="Karpen G.H."/>
            <person name="Kataoka E."/>
            <person name="Keightley P.D."/>
            <person name="Kheradpour P."/>
            <person name="Kirkness E.F."/>
            <person name="Koerich L.B."/>
            <person name="Kristiansen K."/>
            <person name="Kudrna D."/>
            <person name="Kulathinal R.J."/>
            <person name="Kumar S."/>
            <person name="Kwok R."/>
            <person name="Lander E."/>
            <person name="Langley C.H."/>
            <person name="Lapoint R."/>
            <person name="Lazzaro B.P."/>
            <person name="Lee S.J."/>
            <person name="Levesque L."/>
            <person name="Li R."/>
            <person name="Lin C.F."/>
            <person name="Lin M.F."/>
            <person name="Lindblad-Toh K."/>
            <person name="Llopart A."/>
            <person name="Long M."/>
            <person name="Low L."/>
            <person name="Lozovsky E."/>
            <person name="Lu J."/>
            <person name="Luo M."/>
            <person name="Machado C.A."/>
            <person name="Makalowski W."/>
            <person name="Marzo M."/>
            <person name="Matsuda M."/>
            <person name="Matzkin L."/>
            <person name="McAllister B."/>
            <person name="McBride C.S."/>
            <person name="McKernan B."/>
            <person name="McKernan K."/>
            <person name="Mendez-Lago M."/>
            <person name="Minx P."/>
            <person name="Mollenhauer M.U."/>
            <person name="Montooth K."/>
            <person name="Mount S.M."/>
            <person name="Mu X."/>
            <person name="Myers E."/>
            <person name="Negre B."/>
            <person name="Newfeld S."/>
            <person name="Nielsen R."/>
            <person name="Noor M.A."/>
            <person name="O'Grady P."/>
            <person name="Pachter L."/>
            <person name="Papaceit M."/>
            <person name="Parisi M.J."/>
            <person name="Parisi M."/>
            <person name="Parts L."/>
            <person name="Pedersen J.S."/>
            <person name="Pesole G."/>
            <person name="Phillippy A.M."/>
            <person name="Ponting C.P."/>
            <person name="Pop M."/>
            <person name="Porcelli D."/>
            <person name="Powell J.R."/>
            <person name="Prohaska S."/>
            <person name="Pruitt K."/>
            <person name="Puig M."/>
            <person name="Quesneville H."/>
            <person name="Ram K.R."/>
            <person name="Rand D."/>
            <person name="Rasmussen M.D."/>
            <person name="Reed L.K."/>
            <person name="Reenan R."/>
            <person name="Reily A."/>
            <person name="Remington K.A."/>
            <person name="Rieger T.T."/>
            <person name="Ritchie M.G."/>
            <person name="Robin C."/>
            <person name="Rogers Y.H."/>
            <person name="Rohde C."/>
            <person name="Rozas J."/>
            <person name="Rubenfield M.J."/>
            <person name="Ruiz A."/>
            <person name="Russo S."/>
            <person name="Salzberg S.L."/>
            <person name="Sanchez-Gracia A."/>
            <person name="Saranga D.J."/>
            <person name="Sato H."/>
            <person name="Schaeffer S.W."/>
            <person name="Schatz M.C."/>
            <person name="Schlenke T."/>
            <person name="Schwartz R."/>
            <person name="Segarra C."/>
            <person name="Singh R.S."/>
            <person name="Sirot L."/>
            <person name="Sirota M."/>
            <person name="Sisneros N.B."/>
            <person name="Smith C.D."/>
            <person name="Smith T.F."/>
            <person name="Spieth J."/>
            <person name="Stage D.E."/>
            <person name="Stark A."/>
            <person name="Stephan W."/>
            <person name="Strausberg R.L."/>
            <person name="Strempel S."/>
            <person name="Sturgill D."/>
            <person name="Sutton G."/>
            <person name="Sutton G.G."/>
            <person name="Tao W."/>
            <person name="Teichmann S."/>
            <person name="Tobari Y.N."/>
            <person name="Tomimura Y."/>
            <person name="Tsolas J.M."/>
            <person name="Valente V.L."/>
            <person name="Venter E."/>
            <person name="Venter J.C."/>
            <person name="Vicario S."/>
            <person name="Vieira F.G."/>
            <person name="Vilella A.J."/>
            <person name="Villasante A."/>
            <person name="Walenz B."/>
            <person name="Wang J."/>
            <person name="Wasserman M."/>
            <person name="Watts T."/>
            <person name="Wilson D."/>
            <person name="Wilson R.K."/>
            <person name="Wing R.A."/>
            <person name="Wolfner M.F."/>
            <person name="Wong A."/>
            <person name="Wong G.K."/>
            <person name="Wu C.I."/>
            <person name="Wu G."/>
            <person name="Yamamoto D."/>
            <person name="Yang H.P."/>
            <person name="Yang S.P."/>
            <person name="Yorke J.A."/>
            <person name="Yoshida K."/>
            <person name="Zdobnov E."/>
            <person name="Zhang P."/>
            <person name="Zhang Y."/>
            <person name="Zimin A.V."/>
            <person name="Baldwin J."/>
            <person name="Abdouelleil A."/>
            <person name="Abdulkadir J."/>
            <person name="Abebe A."/>
            <person name="Abera B."/>
            <person name="Abreu J."/>
            <person name="Acer S.C."/>
            <person name="Aftuck L."/>
            <person name="Alexander A."/>
            <person name="An P."/>
            <person name="Anderson E."/>
            <person name="Anderson S."/>
            <person name="Arachi H."/>
            <person name="Azer M."/>
            <person name="Bachantsang P."/>
            <person name="Barry A."/>
            <person name="Bayul T."/>
            <person name="Berlin A."/>
            <person name="Bessette D."/>
            <person name="Bloom T."/>
            <person name="Blye J."/>
            <person name="Boguslavskiy L."/>
            <person name="Bonnet C."/>
            <person name="Boukhgalter B."/>
            <person name="Bourzgui I."/>
            <person name="Brown A."/>
            <person name="Cahill P."/>
            <person name="Channer S."/>
            <person name="Cheshatsang Y."/>
            <person name="Chuda L."/>
            <person name="Citroen M."/>
            <person name="Collymore A."/>
            <person name="Cooke P."/>
            <person name="Costello M."/>
            <person name="D'Aco K."/>
            <person name="Daza R."/>
            <person name="De Haan G."/>
            <person name="DeGray S."/>
            <person name="DeMaso C."/>
            <person name="Dhargay N."/>
            <person name="Dooley K."/>
            <person name="Dooley E."/>
            <person name="Doricent M."/>
            <person name="Dorje P."/>
            <person name="Dorjee K."/>
            <person name="Dupes A."/>
            <person name="Elong R."/>
            <person name="Falk J."/>
            <person name="Farina A."/>
            <person name="Faro S."/>
            <person name="Ferguson D."/>
            <person name="Fisher S."/>
            <person name="Foley C.D."/>
            <person name="Franke A."/>
            <person name="Friedrich D."/>
            <person name="Gadbois L."/>
            <person name="Gearin G."/>
            <person name="Gearin C.R."/>
            <person name="Giannoukos G."/>
            <person name="Goode T."/>
            <person name="Graham J."/>
            <person name="Grandbois E."/>
            <person name="Grewal S."/>
            <person name="Gyaltsen K."/>
            <person name="Hafez N."/>
            <person name="Hagos B."/>
            <person name="Hall J."/>
            <person name="Henson C."/>
            <person name="Hollinger A."/>
            <person name="Honan T."/>
            <person name="Huard M.D."/>
            <person name="Hughes L."/>
            <person name="Hurhula B."/>
            <person name="Husby M.E."/>
            <person name="Kamat A."/>
            <person name="Kanga B."/>
            <person name="Kashin S."/>
            <person name="Khazanovich D."/>
            <person name="Kisner P."/>
            <person name="Lance K."/>
            <person name="Lara M."/>
            <person name="Lee W."/>
            <person name="Lennon N."/>
            <person name="Letendre F."/>
            <person name="LeVine R."/>
            <person name="Lipovsky A."/>
            <person name="Liu X."/>
            <person name="Liu J."/>
            <person name="Liu S."/>
            <person name="Lokyitsang T."/>
            <person name="Lokyitsang Y."/>
            <person name="Lubonja R."/>
            <person name="Lui A."/>
            <person name="MacDonald P."/>
            <person name="Magnisalis V."/>
            <person name="Maru K."/>
            <person name="Matthews C."/>
            <person name="McCusker W."/>
            <person name="McDonough S."/>
            <person name="Mehta T."/>
            <person name="Meldrim J."/>
            <person name="Meneus L."/>
            <person name="Mihai O."/>
            <person name="Mihalev A."/>
            <person name="Mihova T."/>
            <person name="Mittelman R."/>
            <person name="Mlenga V."/>
            <person name="Montmayeur A."/>
            <person name="Mulrain L."/>
            <person name="Navidi A."/>
            <person name="Naylor J."/>
            <person name="Negash T."/>
            <person name="Nguyen T."/>
            <person name="Nguyen N."/>
            <person name="Nicol R."/>
            <person name="Norbu C."/>
            <person name="Norbu N."/>
            <person name="Novod N."/>
            <person name="O'Neill B."/>
            <person name="Osman S."/>
            <person name="Markiewicz E."/>
            <person name="Oyono O.L."/>
            <person name="Patti C."/>
            <person name="Phunkhang P."/>
            <person name="Pierre F."/>
            <person name="Priest M."/>
            <person name="Raghuraman S."/>
            <person name="Rege F."/>
            <person name="Reyes R."/>
            <person name="Rise C."/>
            <person name="Rogov P."/>
            <person name="Ross K."/>
            <person name="Ryan E."/>
            <person name="Settipalli S."/>
            <person name="Shea T."/>
            <person name="Sherpa N."/>
            <person name="Shi L."/>
            <person name="Shih D."/>
            <person name="Sparrow T."/>
            <person name="Spaulding J."/>
            <person name="Stalker J."/>
            <person name="Stange-Thomann N."/>
            <person name="Stavropoulos S."/>
            <person name="Stone C."/>
            <person name="Strader C."/>
            <person name="Tesfaye S."/>
            <person name="Thomson T."/>
            <person name="Thoulutsang Y."/>
            <person name="Thoulutsang D."/>
            <person name="Topham K."/>
            <person name="Topping I."/>
            <person name="Tsamla T."/>
            <person name="Vassiliev H."/>
            <person name="Vo A."/>
            <person name="Wangchuk T."/>
            <person name="Wangdi T."/>
            <person name="Weiand M."/>
            <person name="Wilkinson J."/>
            <person name="Wilson A."/>
            <person name="Yadav S."/>
            <person name="Young G."/>
            <person name="Yu Q."/>
            <person name="Zembek L."/>
            <person name="Zhong D."/>
            <person name="Zimmer A."/>
            <person name="Zwirko Z."/>
            <person name="Jaffe D.B."/>
            <person name="Alvarez P."/>
            <person name="Brockman W."/>
            <person name="Butler J."/>
            <person name="Chin C."/>
            <person name="Gnerre S."/>
            <person name="Grabherr M."/>
            <person name="Kleber M."/>
            <person name="Mauceli E."/>
            <person name="MacCallum I."/>
        </authorList>
    </citation>
    <scope>NUCLEOTIDE SEQUENCE [LARGE SCALE GENOMIC DNA]</scope>
    <source>
        <strain evidence="14">Tucson 15081-1352.22</strain>
    </source>
</reference>
<dbReference type="GO" id="GO:0007165">
    <property type="term" value="P:signal transduction"/>
    <property type="evidence" value="ECO:0007669"/>
    <property type="project" value="TreeGrafter"/>
</dbReference>
<evidence type="ECO:0000256" key="11">
    <source>
        <dbReference type="RuleBase" id="RU000304"/>
    </source>
</evidence>
<proteinExistence type="inferred from homology"/>
<dbReference type="FunFam" id="3.30.200.20:FF:000124">
    <property type="entry name" value="Cyclin-dependent kinase 4"/>
    <property type="match status" value="1"/>
</dbReference>
<dbReference type="OrthoDB" id="1732493at2759"/>
<dbReference type="GO" id="GO:0007350">
    <property type="term" value="P:blastoderm segmentation"/>
    <property type="evidence" value="ECO:0007669"/>
    <property type="project" value="EnsemblMetazoa"/>
</dbReference>
<dbReference type="GO" id="GO:0046427">
    <property type="term" value="P:positive regulation of receptor signaling pathway via JAK-STAT"/>
    <property type="evidence" value="ECO:0007669"/>
    <property type="project" value="EnsemblMetazoa"/>
</dbReference>
<dbReference type="FunCoup" id="B4KRG1">
    <property type="interactions" value="384"/>
</dbReference>
<dbReference type="GO" id="GO:0000307">
    <property type="term" value="C:cyclin-dependent protein kinase holoenzyme complex"/>
    <property type="evidence" value="ECO:0007669"/>
    <property type="project" value="TreeGrafter"/>
</dbReference>
<keyword evidence="7 10" id="KW-0067">ATP-binding</keyword>
<dbReference type="GO" id="GO:0005524">
    <property type="term" value="F:ATP binding"/>
    <property type="evidence" value="ECO:0007669"/>
    <property type="project" value="UniProtKB-UniRule"/>
</dbReference>
<evidence type="ECO:0000313" key="14">
    <source>
        <dbReference type="Proteomes" id="UP000009192"/>
    </source>
</evidence>
<gene>
    <name evidence="13" type="primary">Dmoj\GI20474</name>
    <name evidence="13" type="ORF">Dmoj_GI20474</name>
</gene>
<dbReference type="Pfam" id="PF00069">
    <property type="entry name" value="Pkinase"/>
    <property type="match status" value="1"/>
</dbReference>
<dbReference type="EMBL" id="CH933808">
    <property type="protein sequence ID" value="EDW09377.2"/>
    <property type="molecule type" value="Genomic_DNA"/>
</dbReference>
<dbReference type="GO" id="GO:0030332">
    <property type="term" value="F:cyclin binding"/>
    <property type="evidence" value="ECO:0007669"/>
    <property type="project" value="EnsemblMetazoa"/>
</dbReference>
<keyword evidence="14" id="KW-1185">Reference proteome</keyword>
<keyword evidence="3 11" id="KW-0723">Serine/threonine-protein kinase</keyword>
<organism evidence="13 14">
    <name type="scientific">Drosophila mojavensis</name>
    <name type="common">Fruit fly</name>
    <dbReference type="NCBI Taxonomy" id="7230"/>
    <lineage>
        <taxon>Eukaryota</taxon>
        <taxon>Metazoa</taxon>
        <taxon>Ecdysozoa</taxon>
        <taxon>Arthropoda</taxon>
        <taxon>Hexapoda</taxon>
        <taxon>Insecta</taxon>
        <taxon>Pterygota</taxon>
        <taxon>Neoptera</taxon>
        <taxon>Endopterygota</taxon>
        <taxon>Diptera</taxon>
        <taxon>Brachycera</taxon>
        <taxon>Muscomorpha</taxon>
        <taxon>Ephydroidea</taxon>
        <taxon>Drosophilidae</taxon>
        <taxon>Drosophila</taxon>
    </lineage>
</organism>
<evidence type="ECO:0000256" key="4">
    <source>
        <dbReference type="ARBA" id="ARBA00022679"/>
    </source>
</evidence>
<dbReference type="HOGENOM" id="CLU_000288_181_1_1"/>
<evidence type="ECO:0000256" key="6">
    <source>
        <dbReference type="ARBA" id="ARBA00022777"/>
    </source>
</evidence>
<dbReference type="Proteomes" id="UP000009192">
    <property type="component" value="Unassembled WGS sequence"/>
</dbReference>
<feature type="domain" description="Protein kinase" evidence="12">
    <location>
        <begin position="72"/>
        <end position="358"/>
    </location>
</feature>
<evidence type="ECO:0000256" key="3">
    <source>
        <dbReference type="ARBA" id="ARBA00022527"/>
    </source>
</evidence>
<dbReference type="GO" id="GO:0030307">
    <property type="term" value="P:positive regulation of cell growth"/>
    <property type="evidence" value="ECO:0007669"/>
    <property type="project" value="EnsemblMetazoa"/>
</dbReference>
<dbReference type="GO" id="GO:0010468">
    <property type="term" value="P:regulation of gene expression"/>
    <property type="evidence" value="ECO:0007669"/>
    <property type="project" value="TreeGrafter"/>
</dbReference>
<dbReference type="GO" id="GO:0010821">
    <property type="term" value="P:regulation of mitochondrion organization"/>
    <property type="evidence" value="ECO:0007669"/>
    <property type="project" value="EnsemblMetazoa"/>
</dbReference>
<name>B4KRG1_DROMO</name>